<dbReference type="RefSeq" id="WP_374219170.1">
    <property type="nucleotide sequence ID" value="NZ_JAXOVW010000083.1"/>
</dbReference>
<proteinExistence type="predicted"/>
<reference evidence="2" key="1">
    <citation type="submission" date="2023-11" db="EMBL/GenBank/DDBJ databases">
        <title>Genome Sequence of Bacillus pseudomycoides stain BUPM19.</title>
        <authorList>
            <person name="Farhat A."/>
        </authorList>
    </citation>
    <scope>NUCLEOTIDE SEQUENCE [LARGE SCALE GENOMIC DNA]</scope>
    <source>
        <strain evidence="2">BUPM19</strain>
    </source>
</reference>
<keyword evidence="2" id="KW-1185">Reference proteome</keyword>
<gene>
    <name evidence="1" type="ORF">U2I54_22660</name>
</gene>
<sequence length="56" mass="6437">MKSILSPKIAELTGQLSNGDTQAFHTFLDKIKQPSRTYHHIRWKLIYAKSFSTSNT</sequence>
<dbReference type="EMBL" id="JAXOVW010000083">
    <property type="protein sequence ID" value="MDZ5609779.1"/>
    <property type="molecule type" value="Genomic_DNA"/>
</dbReference>
<evidence type="ECO:0000313" key="2">
    <source>
        <dbReference type="Proteomes" id="UP001291930"/>
    </source>
</evidence>
<organism evidence="1 2">
    <name type="scientific">Bacillus bingmayongensis</name>
    <dbReference type="NCBI Taxonomy" id="1150157"/>
    <lineage>
        <taxon>Bacteria</taxon>
        <taxon>Bacillati</taxon>
        <taxon>Bacillota</taxon>
        <taxon>Bacilli</taxon>
        <taxon>Bacillales</taxon>
        <taxon>Bacillaceae</taxon>
        <taxon>Bacillus</taxon>
    </lineage>
</organism>
<comment type="caution">
    <text evidence="1">The sequence shown here is derived from an EMBL/GenBank/DDBJ whole genome shotgun (WGS) entry which is preliminary data.</text>
</comment>
<evidence type="ECO:0000313" key="1">
    <source>
        <dbReference type="EMBL" id="MDZ5609779.1"/>
    </source>
</evidence>
<protein>
    <submittedName>
        <fullName evidence="1">Uncharacterized protein</fullName>
    </submittedName>
</protein>
<accession>A0ABU5K206</accession>
<name>A0ABU5K206_9BACI</name>
<dbReference type="Proteomes" id="UP001291930">
    <property type="component" value="Unassembled WGS sequence"/>
</dbReference>